<protein>
    <submittedName>
        <fullName evidence="2">Uncharacterized protein</fullName>
    </submittedName>
</protein>
<organism evidence="2 3">
    <name type="scientific">Streptomyces telluris</name>
    <dbReference type="NCBI Taxonomy" id="2720021"/>
    <lineage>
        <taxon>Bacteria</taxon>
        <taxon>Bacillati</taxon>
        <taxon>Actinomycetota</taxon>
        <taxon>Actinomycetes</taxon>
        <taxon>Kitasatosporales</taxon>
        <taxon>Streptomycetaceae</taxon>
        <taxon>Streptomyces</taxon>
    </lineage>
</organism>
<gene>
    <name evidence="2" type="ORF">NQU55_05985</name>
</gene>
<dbReference type="Proteomes" id="UP001142374">
    <property type="component" value="Unassembled WGS sequence"/>
</dbReference>
<proteinExistence type="predicted"/>
<accession>A0A9X2LDZ0</accession>
<feature type="region of interest" description="Disordered" evidence="1">
    <location>
        <begin position="1"/>
        <end position="20"/>
    </location>
</feature>
<dbReference type="AlphaFoldDB" id="A0A9X2LDZ0"/>
<keyword evidence="3" id="KW-1185">Reference proteome</keyword>
<feature type="region of interest" description="Disordered" evidence="1">
    <location>
        <begin position="180"/>
        <end position="239"/>
    </location>
</feature>
<evidence type="ECO:0000256" key="1">
    <source>
        <dbReference type="SAM" id="MobiDB-lite"/>
    </source>
</evidence>
<feature type="compositionally biased region" description="Gly residues" evidence="1">
    <location>
        <begin position="1"/>
        <end position="16"/>
    </location>
</feature>
<sequence>MTGTGPGDGPGSGPGDGLAADSAALDNIAKGINGAIGELKSIGSPGDAAVGRGFDELALSGVELGHEGLAAAFKTFCSRWDWGVRALVHDGSQFAQRVGLAAGYYHEQDAYIRDTFKVGVNAVMGNPHLMEEDVEKKSMSEILADNPVNDFSHPDYSAESFRQADANIRRVWADTARDASTGAANGYGKGPLGRQGTEAANRLADKLDGGRGGEHAGERASEHGGERGGERGGEPEGRD</sequence>
<feature type="compositionally biased region" description="Basic and acidic residues" evidence="1">
    <location>
        <begin position="203"/>
        <end position="239"/>
    </location>
</feature>
<evidence type="ECO:0000313" key="2">
    <source>
        <dbReference type="EMBL" id="MCQ8769331.1"/>
    </source>
</evidence>
<dbReference type="EMBL" id="JANIID010000003">
    <property type="protein sequence ID" value="MCQ8769331.1"/>
    <property type="molecule type" value="Genomic_DNA"/>
</dbReference>
<comment type="caution">
    <text evidence="2">The sequence shown here is derived from an EMBL/GenBank/DDBJ whole genome shotgun (WGS) entry which is preliminary data.</text>
</comment>
<reference evidence="2" key="1">
    <citation type="submission" date="2022-06" db="EMBL/GenBank/DDBJ databases">
        <title>WGS of actinobacteria.</title>
        <authorList>
            <person name="Thawai C."/>
        </authorList>
    </citation>
    <scope>NUCLEOTIDE SEQUENCE</scope>
    <source>
        <strain evidence="2">AA8</strain>
    </source>
</reference>
<name>A0A9X2LDZ0_9ACTN</name>
<dbReference type="RefSeq" id="WP_168096390.1">
    <property type="nucleotide sequence ID" value="NZ_JAATER010000651.1"/>
</dbReference>
<evidence type="ECO:0000313" key="3">
    <source>
        <dbReference type="Proteomes" id="UP001142374"/>
    </source>
</evidence>